<reference evidence="1" key="1">
    <citation type="journal article" date="2014" name="Front. Microbiol.">
        <title>High frequency of phylogenetically diverse reductive dehalogenase-homologous genes in deep subseafloor sedimentary metagenomes.</title>
        <authorList>
            <person name="Kawai M."/>
            <person name="Futagami T."/>
            <person name="Toyoda A."/>
            <person name="Takaki Y."/>
            <person name="Nishi S."/>
            <person name="Hori S."/>
            <person name="Arai W."/>
            <person name="Tsubouchi T."/>
            <person name="Morono Y."/>
            <person name="Uchiyama I."/>
            <person name="Ito T."/>
            <person name="Fujiyama A."/>
            <person name="Inagaki F."/>
            <person name="Takami H."/>
        </authorList>
    </citation>
    <scope>NUCLEOTIDE SEQUENCE</scope>
    <source>
        <strain evidence="1">Expedition CK06-06</strain>
    </source>
</reference>
<evidence type="ECO:0000313" key="1">
    <source>
        <dbReference type="EMBL" id="GAH35337.1"/>
    </source>
</evidence>
<gene>
    <name evidence="1" type="ORF">S03H2_10436</name>
</gene>
<comment type="caution">
    <text evidence="1">The sequence shown here is derived from an EMBL/GenBank/DDBJ whole genome shotgun (WGS) entry which is preliminary data.</text>
</comment>
<protein>
    <submittedName>
        <fullName evidence="1">Uncharacterized protein</fullName>
    </submittedName>
</protein>
<organism evidence="1">
    <name type="scientific">marine sediment metagenome</name>
    <dbReference type="NCBI Taxonomy" id="412755"/>
    <lineage>
        <taxon>unclassified sequences</taxon>
        <taxon>metagenomes</taxon>
        <taxon>ecological metagenomes</taxon>
    </lineage>
</organism>
<proteinExistence type="predicted"/>
<dbReference type="AlphaFoldDB" id="X1ERX8"/>
<name>X1ERX8_9ZZZZ</name>
<feature type="non-terminal residue" evidence="1">
    <location>
        <position position="163"/>
    </location>
</feature>
<sequence>MVGLGQVLGGNDYGIVKTIQAPFVSADINKSFYFNFLFSNGESFNTSASNQTVRALSIDDCLVNTVLVLNYTLRDEENQTILDGTAFNTTMDVDIDIYAKGTLINSIMNFSQSFNKDNPIEVCISDNLSSSEYALFSTVKYFSNSRETEYHYLQNFSLTNSSI</sequence>
<accession>X1ERX8</accession>
<dbReference type="EMBL" id="BARU01005366">
    <property type="protein sequence ID" value="GAH35337.1"/>
    <property type="molecule type" value="Genomic_DNA"/>
</dbReference>